<accession>A0A2A4FNB1</accession>
<sequence length="110" mass="11217">MPALSFPIIAGFIATVIGQFIALSLIPATRGFTAIWPTIICIVAFVVSIGISARLVHGGVDLSVLTPIITVSLQIGILIVAVTVYGESASMAKIGLLVGAALMIGAATRL</sequence>
<keyword evidence="1" id="KW-0812">Transmembrane</keyword>
<feature type="transmembrane region" description="Helical" evidence="1">
    <location>
        <begin position="33"/>
        <end position="56"/>
    </location>
</feature>
<organism evidence="2 3">
    <name type="scientific">Rhizorhabdus dicambivorans</name>
    <dbReference type="NCBI Taxonomy" id="1850238"/>
    <lineage>
        <taxon>Bacteria</taxon>
        <taxon>Pseudomonadati</taxon>
        <taxon>Pseudomonadota</taxon>
        <taxon>Alphaproteobacteria</taxon>
        <taxon>Sphingomonadales</taxon>
        <taxon>Sphingomonadaceae</taxon>
        <taxon>Rhizorhabdus</taxon>
    </lineage>
</organism>
<evidence type="ECO:0000256" key="1">
    <source>
        <dbReference type="SAM" id="Phobius"/>
    </source>
</evidence>
<name>A0A2A4FNB1_9SPHN</name>
<evidence type="ECO:0000313" key="2">
    <source>
        <dbReference type="EMBL" id="PCE39647.1"/>
    </source>
</evidence>
<dbReference type="EMBL" id="NWUF01000056">
    <property type="protein sequence ID" value="PCE39647.1"/>
    <property type="molecule type" value="Genomic_DNA"/>
</dbReference>
<keyword evidence="1" id="KW-0472">Membrane</keyword>
<dbReference type="OrthoDB" id="5736924at2"/>
<dbReference type="Proteomes" id="UP000218934">
    <property type="component" value="Unassembled WGS sequence"/>
</dbReference>
<protein>
    <recommendedName>
        <fullName evidence="4">EamA-like transporter family protein</fullName>
    </recommendedName>
</protein>
<evidence type="ECO:0000313" key="3">
    <source>
        <dbReference type="Proteomes" id="UP000218934"/>
    </source>
</evidence>
<dbReference type="AlphaFoldDB" id="A0A2A4FNB1"/>
<dbReference type="RefSeq" id="WP_066970218.1">
    <property type="nucleotide sequence ID" value="NZ_CP023449.1"/>
</dbReference>
<feature type="transmembrane region" description="Helical" evidence="1">
    <location>
        <begin position="62"/>
        <end position="84"/>
    </location>
</feature>
<reference evidence="2 3" key="1">
    <citation type="submission" date="2017-09" db="EMBL/GenBank/DDBJ databases">
        <title>The Catabolism of 3,6-Dichlorosalicylic acid is Initiated by the Cytochrome P450 Monooxygenase DsmABC in Rhizorhabdus dicambivorans Ndbn-20.</title>
        <authorList>
            <person name="Na L."/>
        </authorList>
    </citation>
    <scope>NUCLEOTIDE SEQUENCE [LARGE SCALE GENOMIC DNA]</scope>
    <source>
        <strain evidence="2 3">Ndbn-20m</strain>
    </source>
</reference>
<keyword evidence="1" id="KW-1133">Transmembrane helix</keyword>
<gene>
    <name evidence="2" type="ORF">COO09_24465</name>
</gene>
<feature type="transmembrane region" description="Helical" evidence="1">
    <location>
        <begin position="6"/>
        <end position="26"/>
    </location>
</feature>
<dbReference type="Gene3D" id="1.10.3730.20">
    <property type="match status" value="1"/>
</dbReference>
<comment type="caution">
    <text evidence="2">The sequence shown here is derived from an EMBL/GenBank/DDBJ whole genome shotgun (WGS) entry which is preliminary data.</text>
</comment>
<keyword evidence="3" id="KW-1185">Reference proteome</keyword>
<evidence type="ECO:0008006" key="4">
    <source>
        <dbReference type="Google" id="ProtNLM"/>
    </source>
</evidence>
<proteinExistence type="predicted"/>
<dbReference type="KEGG" id="rdi:CMV14_09735"/>